<evidence type="ECO:0000256" key="9">
    <source>
        <dbReference type="ARBA" id="ARBA00022968"/>
    </source>
</evidence>
<dbReference type="InterPro" id="IPR003378">
    <property type="entry name" value="Fringe-like_glycosylTrfase"/>
</dbReference>
<evidence type="ECO:0000313" key="15">
    <source>
        <dbReference type="Proteomes" id="UP001217089"/>
    </source>
</evidence>
<name>A0ABQ9FRA1_TEGGR</name>
<protein>
    <recommendedName>
        <fullName evidence="4">N-acetylgalactosaminide beta-1,3-galactosyltransferase</fullName>
        <ecNumber evidence="4">2.4.1.122</ecNumber>
    </recommendedName>
</protein>
<reference evidence="14 15" key="1">
    <citation type="submission" date="2022-12" db="EMBL/GenBank/DDBJ databases">
        <title>Chromosome-level genome of Tegillarca granosa.</title>
        <authorList>
            <person name="Kim J."/>
        </authorList>
    </citation>
    <scope>NUCLEOTIDE SEQUENCE [LARGE SCALE GENOMIC DNA]</scope>
    <source>
        <strain evidence="14">Teg-2019</strain>
        <tissue evidence="14">Adductor muscle</tissue>
    </source>
</reference>
<evidence type="ECO:0000256" key="3">
    <source>
        <dbReference type="ARBA" id="ARBA00006462"/>
    </source>
</evidence>
<evidence type="ECO:0000256" key="5">
    <source>
        <dbReference type="ARBA" id="ARBA00022676"/>
    </source>
</evidence>
<evidence type="ECO:0000256" key="10">
    <source>
        <dbReference type="ARBA" id="ARBA00022989"/>
    </source>
</evidence>
<dbReference type="PROSITE" id="PS51257">
    <property type="entry name" value="PROKAR_LIPOPROTEIN"/>
    <property type="match status" value="1"/>
</dbReference>
<keyword evidence="8" id="KW-0547">Nucleotide-binding</keyword>
<dbReference type="PANTHER" id="PTHR23033:SF14">
    <property type="entry name" value="GLYCOPROTEIN-N-ACETYLGALACTOSAMINE 3-BETA-GALACTOSYLTRANSFERASE 1-RELATED"/>
    <property type="match status" value="1"/>
</dbReference>
<comment type="caution">
    <text evidence="14">The sequence shown here is derived from an EMBL/GenBank/DDBJ whole genome shotgun (WGS) entry which is preliminary data.</text>
</comment>
<keyword evidence="5" id="KW-0328">Glycosyltransferase</keyword>
<evidence type="ECO:0000256" key="7">
    <source>
        <dbReference type="ARBA" id="ARBA00022692"/>
    </source>
</evidence>
<evidence type="ECO:0000256" key="2">
    <source>
        <dbReference type="ARBA" id="ARBA00004922"/>
    </source>
</evidence>
<keyword evidence="6" id="KW-0808">Transferase</keyword>
<keyword evidence="9" id="KW-0735">Signal-anchor</keyword>
<dbReference type="InterPro" id="IPR026050">
    <property type="entry name" value="C1GALT1/C1GALT1_chp1"/>
</dbReference>
<accession>A0ABQ9FRA1</accession>
<gene>
    <name evidence="14" type="ORF">KUTeg_001386</name>
</gene>
<keyword evidence="7 12" id="KW-0812">Transmembrane</keyword>
<sequence>MLLGRTNGHDWKRYVKQVCLTAVVSVVLVVIACLNEVYVDAVVSDKVEKEVRILCIVLTTQGGLNGKIPVVNSTWGKRCNKRLYVMCTDRNNPDFLNTCKIGESKSHLTGKVRYAFEHAYKHYLNDYDWFFKGDDDTYVVMENLRYLVSHYSTDAPGYLGYHFKKNVAQGYHSGGAGYVISRQGLRQLVEGGFSTKACLTDGGDEDVEIGKCLQRASVPVLSSLDRFGRETFHTDKAWSHIWGTYPTYLHSYSRNTVKSGTECCSQFVVTFHHVDPPTILMMDHLLYRTSVYGRNTPIKIPNMFQAKQVLPNK</sequence>
<keyword evidence="10 12" id="KW-1133">Transmembrane helix</keyword>
<comment type="subcellular location">
    <subcellularLocation>
        <location evidence="1">Membrane</location>
        <topology evidence="1">Single-pass type II membrane protein</topology>
    </subcellularLocation>
</comment>
<evidence type="ECO:0000256" key="12">
    <source>
        <dbReference type="SAM" id="Phobius"/>
    </source>
</evidence>
<dbReference type="EMBL" id="JARBDR010000141">
    <property type="protein sequence ID" value="KAJ8319799.1"/>
    <property type="molecule type" value="Genomic_DNA"/>
</dbReference>
<organism evidence="14 15">
    <name type="scientific">Tegillarca granosa</name>
    <name type="common">Malaysian cockle</name>
    <name type="synonym">Anadara granosa</name>
    <dbReference type="NCBI Taxonomy" id="220873"/>
    <lineage>
        <taxon>Eukaryota</taxon>
        <taxon>Metazoa</taxon>
        <taxon>Spiralia</taxon>
        <taxon>Lophotrochozoa</taxon>
        <taxon>Mollusca</taxon>
        <taxon>Bivalvia</taxon>
        <taxon>Autobranchia</taxon>
        <taxon>Pteriomorphia</taxon>
        <taxon>Arcoida</taxon>
        <taxon>Arcoidea</taxon>
        <taxon>Arcidae</taxon>
        <taxon>Tegillarca</taxon>
    </lineage>
</organism>
<feature type="transmembrane region" description="Helical" evidence="12">
    <location>
        <begin position="20"/>
        <end position="39"/>
    </location>
</feature>
<evidence type="ECO:0000256" key="11">
    <source>
        <dbReference type="ARBA" id="ARBA00023136"/>
    </source>
</evidence>
<comment type="similarity">
    <text evidence="3">Belongs to the glycosyltransferase 31 family. Beta3-Gal-T subfamily.</text>
</comment>
<comment type="pathway">
    <text evidence="2">Protein modification; protein glycosylation.</text>
</comment>
<evidence type="ECO:0000256" key="8">
    <source>
        <dbReference type="ARBA" id="ARBA00022741"/>
    </source>
</evidence>
<keyword evidence="11 12" id="KW-0472">Membrane</keyword>
<keyword evidence="15" id="KW-1185">Reference proteome</keyword>
<dbReference type="Proteomes" id="UP001217089">
    <property type="component" value="Unassembled WGS sequence"/>
</dbReference>
<proteinExistence type="inferred from homology"/>
<dbReference type="Pfam" id="PF02434">
    <property type="entry name" value="Fringe"/>
    <property type="match status" value="1"/>
</dbReference>
<evidence type="ECO:0000313" key="14">
    <source>
        <dbReference type="EMBL" id="KAJ8319799.1"/>
    </source>
</evidence>
<dbReference type="EC" id="2.4.1.122" evidence="4"/>
<feature type="domain" description="Fringe-like glycosyltransferase" evidence="13">
    <location>
        <begin position="53"/>
        <end position="220"/>
    </location>
</feature>
<evidence type="ECO:0000256" key="4">
    <source>
        <dbReference type="ARBA" id="ARBA00012557"/>
    </source>
</evidence>
<evidence type="ECO:0000256" key="6">
    <source>
        <dbReference type="ARBA" id="ARBA00022679"/>
    </source>
</evidence>
<evidence type="ECO:0000256" key="1">
    <source>
        <dbReference type="ARBA" id="ARBA00004606"/>
    </source>
</evidence>
<evidence type="ECO:0000259" key="13">
    <source>
        <dbReference type="Pfam" id="PF02434"/>
    </source>
</evidence>
<dbReference type="Gene3D" id="3.90.550.50">
    <property type="match status" value="1"/>
</dbReference>
<dbReference type="PANTHER" id="PTHR23033">
    <property type="entry name" value="BETA1,3-GALACTOSYLTRANSFERASE"/>
    <property type="match status" value="1"/>
</dbReference>